<organism evidence="2 3">
    <name type="scientific">Comamonas piscis</name>
    <dbReference type="NCBI Taxonomy" id="1562974"/>
    <lineage>
        <taxon>Bacteria</taxon>
        <taxon>Pseudomonadati</taxon>
        <taxon>Pseudomonadota</taxon>
        <taxon>Betaproteobacteria</taxon>
        <taxon>Burkholderiales</taxon>
        <taxon>Comamonadaceae</taxon>
        <taxon>Comamonas</taxon>
    </lineage>
</organism>
<gene>
    <name evidence="2" type="ORF">HS961_03770</name>
</gene>
<keyword evidence="2" id="KW-0808">Transferase</keyword>
<dbReference type="Pfam" id="PF08241">
    <property type="entry name" value="Methyltransf_11"/>
    <property type="match status" value="1"/>
</dbReference>
<dbReference type="Proteomes" id="UP000515240">
    <property type="component" value="Chromosome"/>
</dbReference>
<sequence length="227" mass="26183">MREEVKRLLRPIYPLALPAFSLFHRHFLTPWNIRKNKGKSHRMLEIGPGPKRLEGFESLNVVAGVEVDYVWDASRHLPFQSETFDLIYASHVLEHVPWYQTQATLNHWVRALKSGGKLEIWIPDGLKIARTFVLAEEGEQGLIQQDGWYKFNDDHDACTWANGRIYSYGDGTGKKDHPNWHLSLLSERRLKKLLAQSGLVNLEIMTTSEVRGYDHGWINLGMRGVKP</sequence>
<protein>
    <submittedName>
        <fullName evidence="2">Methyltransferase domain-containing protein</fullName>
    </submittedName>
</protein>
<dbReference type="EMBL" id="CP058554">
    <property type="protein sequence ID" value="QMV72022.1"/>
    <property type="molecule type" value="Genomic_DNA"/>
</dbReference>
<proteinExistence type="predicted"/>
<keyword evidence="3" id="KW-1185">Reference proteome</keyword>
<dbReference type="GO" id="GO:0008757">
    <property type="term" value="F:S-adenosylmethionine-dependent methyltransferase activity"/>
    <property type="evidence" value="ECO:0007669"/>
    <property type="project" value="InterPro"/>
</dbReference>
<dbReference type="KEGG" id="cpis:HS961_03770"/>
<keyword evidence="2" id="KW-0489">Methyltransferase</keyword>
<dbReference type="Gene3D" id="3.40.50.150">
    <property type="entry name" value="Vaccinia Virus protein VP39"/>
    <property type="match status" value="1"/>
</dbReference>
<dbReference type="InterPro" id="IPR013216">
    <property type="entry name" value="Methyltransf_11"/>
</dbReference>
<feature type="domain" description="Methyltransferase type 11" evidence="1">
    <location>
        <begin position="58"/>
        <end position="118"/>
    </location>
</feature>
<dbReference type="InterPro" id="IPR029063">
    <property type="entry name" value="SAM-dependent_MTases_sf"/>
</dbReference>
<evidence type="ECO:0000313" key="3">
    <source>
        <dbReference type="Proteomes" id="UP000515240"/>
    </source>
</evidence>
<dbReference type="CDD" id="cd02440">
    <property type="entry name" value="AdoMet_MTases"/>
    <property type="match status" value="1"/>
</dbReference>
<evidence type="ECO:0000313" key="2">
    <source>
        <dbReference type="EMBL" id="QMV72022.1"/>
    </source>
</evidence>
<dbReference type="RefSeq" id="WP_182326447.1">
    <property type="nucleotide sequence ID" value="NZ_CP058554.1"/>
</dbReference>
<dbReference type="GO" id="GO:0032259">
    <property type="term" value="P:methylation"/>
    <property type="evidence" value="ECO:0007669"/>
    <property type="project" value="UniProtKB-KW"/>
</dbReference>
<name>A0A7G5EDE7_9BURK</name>
<dbReference type="AlphaFoldDB" id="A0A7G5EDE7"/>
<dbReference type="SUPFAM" id="SSF53335">
    <property type="entry name" value="S-adenosyl-L-methionine-dependent methyltransferases"/>
    <property type="match status" value="1"/>
</dbReference>
<reference evidence="2 3" key="1">
    <citation type="journal article" date="2020" name="G3 (Bethesda)">
        <title>CeMbio - The Caenorhabditis elegans Microbiome Resource.</title>
        <authorList>
            <person name="Dirksen P."/>
            <person name="Assie A."/>
            <person name="Zimmermann J."/>
            <person name="Zhang F."/>
            <person name="Tietje A.M."/>
            <person name="Marsh S.A."/>
            <person name="Felix M.A."/>
            <person name="Shapira M."/>
            <person name="Kaleta C."/>
            <person name="Schulenburg H."/>
            <person name="Samuel B."/>
        </authorList>
    </citation>
    <scope>NUCLEOTIDE SEQUENCE [LARGE SCALE GENOMIC DNA]</scope>
    <source>
        <strain evidence="2 3">BIGb0172</strain>
    </source>
</reference>
<evidence type="ECO:0000259" key="1">
    <source>
        <dbReference type="Pfam" id="PF08241"/>
    </source>
</evidence>
<accession>A0A7G5EDE7</accession>